<comment type="caution">
    <text evidence="1">The sequence shown here is derived from an EMBL/GenBank/DDBJ whole genome shotgun (WGS) entry which is preliminary data.</text>
</comment>
<dbReference type="Proteomes" id="UP001283361">
    <property type="component" value="Unassembled WGS sequence"/>
</dbReference>
<name>A0AAE1CTR2_9GAST</name>
<dbReference type="EMBL" id="JAWDGP010006834">
    <property type="protein sequence ID" value="KAK3734886.1"/>
    <property type="molecule type" value="Genomic_DNA"/>
</dbReference>
<keyword evidence="2" id="KW-1185">Reference proteome</keyword>
<accession>A0AAE1CTR2</accession>
<evidence type="ECO:0000313" key="1">
    <source>
        <dbReference type="EMBL" id="KAK3734886.1"/>
    </source>
</evidence>
<sequence length="118" mass="13096">MFIKRALSSGLRHKARSDPCGSVMLMPAYLYCTGQGVAEKINLNDIYRSTIDFVSSKHHVPHKFHLQSGLTLIEDDTCDYASQIRSHGPVRSSVSVHVLRCAGASNARLNSANNRVRR</sequence>
<organism evidence="1 2">
    <name type="scientific">Elysia crispata</name>
    <name type="common">lettuce slug</name>
    <dbReference type="NCBI Taxonomy" id="231223"/>
    <lineage>
        <taxon>Eukaryota</taxon>
        <taxon>Metazoa</taxon>
        <taxon>Spiralia</taxon>
        <taxon>Lophotrochozoa</taxon>
        <taxon>Mollusca</taxon>
        <taxon>Gastropoda</taxon>
        <taxon>Heterobranchia</taxon>
        <taxon>Euthyneura</taxon>
        <taxon>Panpulmonata</taxon>
        <taxon>Sacoglossa</taxon>
        <taxon>Placobranchoidea</taxon>
        <taxon>Plakobranchidae</taxon>
        <taxon>Elysia</taxon>
    </lineage>
</organism>
<protein>
    <submittedName>
        <fullName evidence="1">Uncharacterized protein</fullName>
    </submittedName>
</protein>
<reference evidence="1" key="1">
    <citation type="journal article" date="2023" name="G3 (Bethesda)">
        <title>A reference genome for the long-term kleptoplast-retaining sea slug Elysia crispata morphotype clarki.</title>
        <authorList>
            <person name="Eastman K.E."/>
            <person name="Pendleton A.L."/>
            <person name="Shaikh M.A."/>
            <person name="Suttiyut T."/>
            <person name="Ogas R."/>
            <person name="Tomko P."/>
            <person name="Gavelis G."/>
            <person name="Widhalm J.R."/>
            <person name="Wisecaver J.H."/>
        </authorList>
    </citation>
    <scope>NUCLEOTIDE SEQUENCE</scope>
    <source>
        <strain evidence="1">ECLA1</strain>
    </source>
</reference>
<dbReference type="AlphaFoldDB" id="A0AAE1CTR2"/>
<evidence type="ECO:0000313" key="2">
    <source>
        <dbReference type="Proteomes" id="UP001283361"/>
    </source>
</evidence>
<gene>
    <name evidence="1" type="ORF">RRG08_038912</name>
</gene>
<proteinExistence type="predicted"/>